<name>A0A1E3GXN7_9HYPH</name>
<keyword evidence="5" id="KW-1185">Reference proteome</keyword>
<organism evidence="4 5">
    <name type="scientific">Methylobrevis pamukkalensis</name>
    <dbReference type="NCBI Taxonomy" id="1439726"/>
    <lineage>
        <taxon>Bacteria</taxon>
        <taxon>Pseudomonadati</taxon>
        <taxon>Pseudomonadota</taxon>
        <taxon>Alphaproteobacteria</taxon>
        <taxon>Hyphomicrobiales</taxon>
        <taxon>Pleomorphomonadaceae</taxon>
        <taxon>Methylobrevis</taxon>
    </lineage>
</organism>
<feature type="domain" description="OmpA-like" evidence="3">
    <location>
        <begin position="176"/>
        <end position="301"/>
    </location>
</feature>
<feature type="region of interest" description="Disordered" evidence="2">
    <location>
        <begin position="1"/>
        <end position="23"/>
    </location>
</feature>
<comment type="caution">
    <text evidence="4">The sequence shown here is derived from an EMBL/GenBank/DDBJ whole genome shotgun (WGS) entry which is preliminary data.</text>
</comment>
<sequence>MRQEFEQKEREERRQAERRAQNREVINRDNGRVVIREGDRIIVRSDDMSRFRRNSRDFNIDRLDDGRRRVTTVRNDGVRIVTVYDARDRIVSRTRVRDGRETYLIDNRRFNRGNDAIINFRNVLPPLVIGIPQNEYILDSRGASRAQIEETFLAPPVEVIERPYSLEEVRYSERLRDKVRRIDIDAIHFATGSDEVASDQLAALDNIADAIMDILDERPDEIFLIEGHTDAVGSDLSNLELSDRRAESVAAALSEDYGIPPENLVTQGYGEEDLKVETESASAENRRVTMRRITPLLDANAGSGGDAPQ</sequence>
<evidence type="ECO:0000313" key="5">
    <source>
        <dbReference type="Proteomes" id="UP000094622"/>
    </source>
</evidence>
<accession>A0A1E3GXN7</accession>
<dbReference type="PANTHER" id="PTHR30329">
    <property type="entry name" value="STATOR ELEMENT OF FLAGELLAR MOTOR COMPLEX"/>
    <property type="match status" value="1"/>
</dbReference>
<dbReference type="Proteomes" id="UP000094622">
    <property type="component" value="Unassembled WGS sequence"/>
</dbReference>
<evidence type="ECO:0000313" key="4">
    <source>
        <dbReference type="EMBL" id="ODN68839.1"/>
    </source>
</evidence>
<dbReference type="PANTHER" id="PTHR30329:SF21">
    <property type="entry name" value="LIPOPROTEIN YIAD-RELATED"/>
    <property type="match status" value="1"/>
</dbReference>
<dbReference type="Gene3D" id="3.30.1330.60">
    <property type="entry name" value="OmpA-like domain"/>
    <property type="match status" value="1"/>
</dbReference>
<reference evidence="4 5" key="1">
    <citation type="submission" date="2016-07" db="EMBL/GenBank/DDBJ databases">
        <title>Draft Genome Sequence of Methylobrevis pamukkalensis PK2.</title>
        <authorList>
            <person name="Vasilenko O.V."/>
            <person name="Doronina N.V."/>
            <person name="Shmareva M.N."/>
            <person name="Tarlachkov S.V."/>
            <person name="Mustakhimov I."/>
            <person name="Trotsenko Y.A."/>
        </authorList>
    </citation>
    <scope>NUCLEOTIDE SEQUENCE [LARGE SCALE GENOMIC DNA]</scope>
    <source>
        <strain evidence="4 5">PK2</strain>
    </source>
</reference>
<dbReference type="PATRIC" id="fig|1439726.3.peg.4084"/>
<dbReference type="CDD" id="cd07185">
    <property type="entry name" value="OmpA_C-like"/>
    <property type="match status" value="1"/>
</dbReference>
<dbReference type="EMBL" id="MCRJ01000129">
    <property type="protein sequence ID" value="ODN68839.1"/>
    <property type="molecule type" value="Genomic_DNA"/>
</dbReference>
<keyword evidence="1" id="KW-0472">Membrane</keyword>
<dbReference type="InterPro" id="IPR050330">
    <property type="entry name" value="Bact_OuterMem_StrucFunc"/>
</dbReference>
<dbReference type="Pfam" id="PF00691">
    <property type="entry name" value="OmpA"/>
    <property type="match status" value="1"/>
</dbReference>
<dbReference type="AlphaFoldDB" id="A0A1E3GXN7"/>
<dbReference type="PROSITE" id="PS51123">
    <property type="entry name" value="OMPA_2"/>
    <property type="match status" value="1"/>
</dbReference>
<dbReference type="InterPro" id="IPR036737">
    <property type="entry name" value="OmpA-like_sf"/>
</dbReference>
<protein>
    <submittedName>
        <fullName evidence="4">Outer membrane porin F</fullName>
    </submittedName>
</protein>
<evidence type="ECO:0000259" key="3">
    <source>
        <dbReference type="PROSITE" id="PS51123"/>
    </source>
</evidence>
<dbReference type="SUPFAM" id="SSF103088">
    <property type="entry name" value="OmpA-like"/>
    <property type="match status" value="1"/>
</dbReference>
<evidence type="ECO:0000256" key="2">
    <source>
        <dbReference type="SAM" id="MobiDB-lite"/>
    </source>
</evidence>
<dbReference type="InterPro" id="IPR006665">
    <property type="entry name" value="OmpA-like"/>
</dbReference>
<gene>
    <name evidence="4" type="primary">oprF</name>
    <name evidence="4" type="ORF">A6302_03871</name>
</gene>
<dbReference type="GO" id="GO:0016020">
    <property type="term" value="C:membrane"/>
    <property type="evidence" value="ECO:0007669"/>
    <property type="project" value="UniProtKB-UniRule"/>
</dbReference>
<evidence type="ECO:0000256" key="1">
    <source>
        <dbReference type="PROSITE-ProRule" id="PRU00473"/>
    </source>
</evidence>
<proteinExistence type="predicted"/>